<comment type="caution">
    <text evidence="2">The sequence shown here is derived from an EMBL/GenBank/DDBJ whole genome shotgun (WGS) entry which is preliminary data.</text>
</comment>
<organism evidence="2 3">
    <name type="scientific">Waterburya agarophytonicola KI4</name>
    <dbReference type="NCBI Taxonomy" id="2874699"/>
    <lineage>
        <taxon>Bacteria</taxon>
        <taxon>Bacillati</taxon>
        <taxon>Cyanobacteriota</taxon>
        <taxon>Cyanophyceae</taxon>
        <taxon>Pleurocapsales</taxon>
        <taxon>Hyellaceae</taxon>
        <taxon>Waterburya</taxon>
        <taxon>Waterburya agarophytonicola</taxon>
    </lineage>
</organism>
<evidence type="ECO:0000256" key="1">
    <source>
        <dbReference type="SAM" id="MobiDB-lite"/>
    </source>
</evidence>
<evidence type="ECO:0000313" key="2">
    <source>
        <dbReference type="EMBL" id="MCC0178469.1"/>
    </source>
</evidence>
<accession>A0A964FIH2</accession>
<dbReference type="EMBL" id="JADWDC010000044">
    <property type="protein sequence ID" value="MCC0178469.1"/>
    <property type="molecule type" value="Genomic_DNA"/>
</dbReference>
<keyword evidence="3" id="KW-1185">Reference proteome</keyword>
<reference evidence="2" key="1">
    <citation type="journal article" date="2021" name="Antonie Van Leeuwenhoek">
        <title>Draft genome and description of Waterburya agarophytonicola gen. nov. sp. nov. (Pleurocapsales, Cyanobacteria): a seaweed symbiont.</title>
        <authorList>
            <person name="Bonthond G."/>
            <person name="Shalygin S."/>
            <person name="Bayer T."/>
            <person name="Weinberger F."/>
        </authorList>
    </citation>
    <scope>NUCLEOTIDE SEQUENCE</scope>
    <source>
        <strain evidence="2">KI4</strain>
    </source>
</reference>
<dbReference type="Proteomes" id="UP000729733">
    <property type="component" value="Unassembled WGS sequence"/>
</dbReference>
<dbReference type="AlphaFoldDB" id="A0A964FIH2"/>
<feature type="region of interest" description="Disordered" evidence="1">
    <location>
        <begin position="1"/>
        <end position="21"/>
    </location>
</feature>
<protein>
    <submittedName>
        <fullName evidence="2">Uncharacterized protein</fullName>
    </submittedName>
</protein>
<name>A0A964FIH2_9CYAN</name>
<sequence length="115" mass="12714">MFGKSPREPQKPTMSDLKDIELSPPPAINLKSPQDTLLQTENVVVEQNELVSTVEKISRIVSPYFVAVVGLSLYENNFLIGTVLILVGILSLLKVSTKDVGDFLEWLKNFLGLGK</sequence>
<proteinExistence type="predicted"/>
<evidence type="ECO:0000313" key="3">
    <source>
        <dbReference type="Proteomes" id="UP000729733"/>
    </source>
</evidence>
<dbReference type="RefSeq" id="WP_229641557.1">
    <property type="nucleotide sequence ID" value="NZ_JADWDC010000044.1"/>
</dbReference>
<gene>
    <name evidence="2" type="ORF">I4641_15945</name>
</gene>